<dbReference type="Proteomes" id="UP001203607">
    <property type="component" value="Unassembled WGS sequence"/>
</dbReference>
<evidence type="ECO:0000313" key="5">
    <source>
        <dbReference type="Proteomes" id="UP001203607"/>
    </source>
</evidence>
<gene>
    <name evidence="4" type="ORF">M3P19_12625</name>
</gene>
<accession>A0ABT0PTZ1</accession>
<organism evidence="4 5">
    <name type="scientific">Flagellimonas spongiicola</name>
    <dbReference type="NCBI Taxonomy" id="2942208"/>
    <lineage>
        <taxon>Bacteria</taxon>
        <taxon>Pseudomonadati</taxon>
        <taxon>Bacteroidota</taxon>
        <taxon>Flavobacteriia</taxon>
        <taxon>Flavobacteriales</taxon>
        <taxon>Flavobacteriaceae</taxon>
        <taxon>Flagellimonas</taxon>
    </lineage>
</organism>
<dbReference type="InterPro" id="IPR009057">
    <property type="entry name" value="Homeodomain-like_sf"/>
</dbReference>
<keyword evidence="1 2" id="KW-0238">DNA-binding</keyword>
<feature type="DNA-binding region" description="H-T-H motif" evidence="2">
    <location>
        <begin position="36"/>
        <end position="55"/>
    </location>
</feature>
<evidence type="ECO:0000256" key="2">
    <source>
        <dbReference type="PROSITE-ProRule" id="PRU00335"/>
    </source>
</evidence>
<name>A0ABT0PTZ1_9FLAO</name>
<proteinExistence type="predicted"/>
<evidence type="ECO:0000259" key="3">
    <source>
        <dbReference type="PROSITE" id="PS50977"/>
    </source>
</evidence>
<dbReference type="Pfam" id="PF00440">
    <property type="entry name" value="TetR_N"/>
    <property type="match status" value="1"/>
</dbReference>
<dbReference type="PROSITE" id="PS50977">
    <property type="entry name" value="HTH_TETR_2"/>
    <property type="match status" value="1"/>
</dbReference>
<feature type="domain" description="HTH tetR-type" evidence="3">
    <location>
        <begin position="15"/>
        <end position="73"/>
    </location>
</feature>
<dbReference type="EMBL" id="JAMFMA010000003">
    <property type="protein sequence ID" value="MCL6274857.1"/>
    <property type="molecule type" value="Genomic_DNA"/>
</dbReference>
<protein>
    <submittedName>
        <fullName evidence="4">TetR/AcrR family transcriptional regulator</fullName>
    </submittedName>
</protein>
<dbReference type="SUPFAM" id="SSF46689">
    <property type="entry name" value="Homeodomain-like"/>
    <property type="match status" value="1"/>
</dbReference>
<dbReference type="RefSeq" id="WP_249658043.1">
    <property type="nucleotide sequence ID" value="NZ_JAMFMA010000003.1"/>
</dbReference>
<evidence type="ECO:0000313" key="4">
    <source>
        <dbReference type="EMBL" id="MCL6274857.1"/>
    </source>
</evidence>
<reference evidence="4 5" key="1">
    <citation type="submission" date="2022-05" db="EMBL/GenBank/DDBJ databases">
        <authorList>
            <person name="Park J.-S."/>
        </authorList>
    </citation>
    <scope>NUCLEOTIDE SEQUENCE [LARGE SCALE GENOMIC DNA]</scope>
    <source>
        <strain evidence="4 5">2012CJ35-5</strain>
    </source>
</reference>
<dbReference type="InterPro" id="IPR001647">
    <property type="entry name" value="HTH_TetR"/>
</dbReference>
<sequence>MSKGHLESGRQKQKQETRNSILQAASKLVEQEIPITMENVAAEANISRATIYRYYSNIDSLSTELVLQLNVPNTEALLEQHANHNLKDALLAVQQEHLNFILEHENTSKKFLGAALLSDPKLERGQNRRNLLRKLFAEKAPDMDSKETEMLVSLGVLLIGIEAVIASKDVCALSNEKMLHTLKWGLDKILDASLSE</sequence>
<dbReference type="Gene3D" id="1.10.357.10">
    <property type="entry name" value="Tetracycline Repressor, domain 2"/>
    <property type="match status" value="1"/>
</dbReference>
<keyword evidence="5" id="KW-1185">Reference proteome</keyword>
<comment type="caution">
    <text evidence="4">The sequence shown here is derived from an EMBL/GenBank/DDBJ whole genome shotgun (WGS) entry which is preliminary data.</text>
</comment>
<evidence type="ECO:0000256" key="1">
    <source>
        <dbReference type="ARBA" id="ARBA00023125"/>
    </source>
</evidence>